<keyword evidence="2" id="KW-1185">Reference proteome</keyword>
<dbReference type="EMBL" id="CP036422">
    <property type="protein sequence ID" value="QFU77800.1"/>
    <property type="molecule type" value="Genomic_DNA"/>
</dbReference>
<dbReference type="Proteomes" id="UP000326287">
    <property type="component" value="Chromosome"/>
</dbReference>
<evidence type="ECO:0000313" key="1">
    <source>
        <dbReference type="EMBL" id="QFU77800.1"/>
    </source>
</evidence>
<protein>
    <submittedName>
        <fullName evidence="1">Uncharacterized protein</fullName>
    </submittedName>
</protein>
<dbReference type="AlphaFoldDB" id="A0A5P9NPP7"/>
<evidence type="ECO:0000313" key="2">
    <source>
        <dbReference type="Proteomes" id="UP000326287"/>
    </source>
</evidence>
<dbReference type="KEGG" id="halc:EY643_07340"/>
<reference evidence="1 2" key="1">
    <citation type="submission" date="2019-02" db="EMBL/GenBank/DDBJ databases">
        <authorList>
            <person name="Li S.-H."/>
        </authorList>
    </citation>
    <scope>NUCLEOTIDE SEQUENCE [LARGE SCALE GENOMIC DNA]</scope>
    <source>
        <strain evidence="1 2">IMCC14385</strain>
    </source>
</reference>
<sequence>MPTGFRQRRCGRGQFLRLRQRRRLGRILTAARSSASKTVKSCQNWSVACPR</sequence>
<proteinExistence type="predicted"/>
<gene>
    <name evidence="1" type="ORF">EY643_07340</name>
</gene>
<accession>A0A5P9NPP7</accession>
<name>A0A5P9NPP7_9GAMM</name>
<organism evidence="1 2">
    <name type="scientific">Halioglobus maricola</name>
    <dbReference type="NCBI Taxonomy" id="2601894"/>
    <lineage>
        <taxon>Bacteria</taxon>
        <taxon>Pseudomonadati</taxon>
        <taxon>Pseudomonadota</taxon>
        <taxon>Gammaproteobacteria</taxon>
        <taxon>Cellvibrionales</taxon>
        <taxon>Halieaceae</taxon>
        <taxon>Halioglobus</taxon>
    </lineage>
</organism>